<evidence type="ECO:0000256" key="4">
    <source>
        <dbReference type="SAM" id="Phobius"/>
    </source>
</evidence>
<keyword evidence="4" id="KW-1133">Transmembrane helix</keyword>
<dbReference type="PANTHER" id="PTHR13610:SF9">
    <property type="entry name" value="FI06469P"/>
    <property type="match status" value="1"/>
</dbReference>
<keyword evidence="2" id="KW-0808">Transferase</keyword>
<evidence type="ECO:0000313" key="6">
    <source>
        <dbReference type="Proteomes" id="UP000315736"/>
    </source>
</evidence>
<feature type="transmembrane region" description="Helical" evidence="4">
    <location>
        <begin position="40"/>
        <end position="58"/>
    </location>
</feature>
<feature type="transmembrane region" description="Helical" evidence="4">
    <location>
        <begin position="65"/>
        <end position="82"/>
    </location>
</feature>
<dbReference type="AlphaFoldDB" id="A0A554W7T5"/>
<dbReference type="GO" id="GO:0032259">
    <property type="term" value="P:methylation"/>
    <property type="evidence" value="ECO:0007669"/>
    <property type="project" value="UniProtKB-KW"/>
</dbReference>
<dbReference type="GO" id="GO:0016279">
    <property type="term" value="F:protein-lysine N-methyltransferase activity"/>
    <property type="evidence" value="ECO:0007669"/>
    <property type="project" value="InterPro"/>
</dbReference>
<gene>
    <name evidence="5" type="ORF">Talka_01349</name>
</gene>
<sequence length="291" mass="32451">MSWTACCNACERWPASKVRGRAVVRRLYRDVKPARTSDRWPLPALLLWLAAWAGYVALRVGLQRPVAEAFGIVALLASVWAIRRGATPARRVMMALGFPLSWVLAAGLVPVPPAWAWALLLLAAAALYPWRAWRDAPLYPTPPGALDGLREAVWLPPRARVLDAGCGAGDGLRALERAYPDAELHGVERAWPLALLARWRAPAGARVRRGDFWAEDWSRYDLVYLFQRPETMPRAAAKAAAELRPGAWLVSLEFEAAAWQPTAVWRCPDGRPLWLYQQPLARRTLPESCPD</sequence>
<keyword evidence="3" id="KW-0949">S-adenosyl-L-methionine</keyword>
<dbReference type="Gene3D" id="3.40.50.150">
    <property type="entry name" value="Vaccinia Virus protein VP39"/>
    <property type="match status" value="1"/>
</dbReference>
<evidence type="ECO:0000313" key="5">
    <source>
        <dbReference type="EMBL" id="TSE19630.1"/>
    </source>
</evidence>
<evidence type="ECO:0000256" key="3">
    <source>
        <dbReference type="ARBA" id="ARBA00022691"/>
    </source>
</evidence>
<evidence type="ECO:0000256" key="1">
    <source>
        <dbReference type="ARBA" id="ARBA00022603"/>
    </source>
</evidence>
<protein>
    <recommendedName>
        <fullName evidence="7">Trans-aconitate 2-methyltransferase</fullName>
    </recommendedName>
</protein>
<dbReference type="PANTHER" id="PTHR13610">
    <property type="entry name" value="METHYLTRANSFERASE DOMAIN-CONTAINING PROTEIN"/>
    <property type="match status" value="1"/>
</dbReference>
<dbReference type="CDD" id="cd02440">
    <property type="entry name" value="AdoMet_MTases"/>
    <property type="match status" value="1"/>
</dbReference>
<dbReference type="SUPFAM" id="SSF53335">
    <property type="entry name" value="S-adenosyl-L-methionine-dependent methyltransferases"/>
    <property type="match status" value="1"/>
</dbReference>
<dbReference type="EMBL" id="VJNB01000006">
    <property type="protein sequence ID" value="TSE19630.1"/>
    <property type="molecule type" value="Genomic_DNA"/>
</dbReference>
<name>A0A554W7T5_9BURK</name>
<keyword evidence="4" id="KW-0472">Membrane</keyword>
<accession>A0A554W7T5</accession>
<keyword evidence="4" id="KW-0812">Transmembrane</keyword>
<proteinExistence type="predicted"/>
<comment type="caution">
    <text evidence="5">The sequence shown here is derived from an EMBL/GenBank/DDBJ whole genome shotgun (WGS) entry which is preliminary data.</text>
</comment>
<keyword evidence="6" id="KW-1185">Reference proteome</keyword>
<evidence type="ECO:0008006" key="7">
    <source>
        <dbReference type="Google" id="ProtNLM"/>
    </source>
</evidence>
<feature type="transmembrane region" description="Helical" evidence="4">
    <location>
        <begin position="102"/>
        <end position="128"/>
    </location>
</feature>
<evidence type="ECO:0000256" key="2">
    <source>
        <dbReference type="ARBA" id="ARBA00022679"/>
    </source>
</evidence>
<dbReference type="Proteomes" id="UP000315736">
    <property type="component" value="Unassembled WGS sequence"/>
</dbReference>
<keyword evidence="1" id="KW-0489">Methyltransferase</keyword>
<dbReference type="InterPro" id="IPR026170">
    <property type="entry name" value="FAM173A/B"/>
</dbReference>
<reference evidence="5 6" key="1">
    <citation type="submission" date="2019-07" db="EMBL/GenBank/DDBJ databases">
        <title>Tepidimonas alkaliphilus YIM 72238 draft genome.</title>
        <authorList>
            <person name="Da Costa M.S."/>
            <person name="Froufe H.J.C."/>
            <person name="Egas C."/>
            <person name="Albuquerque L."/>
        </authorList>
    </citation>
    <scope>NUCLEOTIDE SEQUENCE [LARGE SCALE GENOMIC DNA]</scope>
    <source>
        <strain evidence="5 6">YIM 72238</strain>
    </source>
</reference>
<dbReference type="InterPro" id="IPR029063">
    <property type="entry name" value="SAM-dependent_MTases_sf"/>
</dbReference>
<organism evidence="5 6">
    <name type="scientific">Tepidimonas alkaliphilus</name>
    <dbReference type="NCBI Taxonomy" id="2588942"/>
    <lineage>
        <taxon>Bacteria</taxon>
        <taxon>Pseudomonadati</taxon>
        <taxon>Pseudomonadota</taxon>
        <taxon>Betaproteobacteria</taxon>
        <taxon>Burkholderiales</taxon>
        <taxon>Tepidimonas</taxon>
    </lineage>
</organism>